<dbReference type="SMART" id="SM00248">
    <property type="entry name" value="ANK"/>
    <property type="match status" value="2"/>
</dbReference>
<dbReference type="Gene3D" id="1.25.40.20">
    <property type="entry name" value="Ankyrin repeat-containing domain"/>
    <property type="match status" value="1"/>
</dbReference>
<organism evidence="4 5">
    <name type="scientific">Lachnellula subtilissima</name>
    <dbReference type="NCBI Taxonomy" id="602034"/>
    <lineage>
        <taxon>Eukaryota</taxon>
        <taxon>Fungi</taxon>
        <taxon>Dikarya</taxon>
        <taxon>Ascomycota</taxon>
        <taxon>Pezizomycotina</taxon>
        <taxon>Leotiomycetes</taxon>
        <taxon>Helotiales</taxon>
        <taxon>Lachnaceae</taxon>
        <taxon>Lachnellula</taxon>
    </lineage>
</organism>
<evidence type="ECO:0000256" key="2">
    <source>
        <dbReference type="ARBA" id="ARBA00023043"/>
    </source>
</evidence>
<dbReference type="PANTHER" id="PTHR24189">
    <property type="entry name" value="MYOTROPHIN"/>
    <property type="match status" value="1"/>
</dbReference>
<feature type="non-terminal residue" evidence="4">
    <location>
        <position position="325"/>
    </location>
</feature>
<feature type="compositionally biased region" description="Polar residues" evidence="3">
    <location>
        <begin position="10"/>
        <end position="19"/>
    </location>
</feature>
<evidence type="ECO:0008006" key="6">
    <source>
        <dbReference type="Google" id="ProtNLM"/>
    </source>
</evidence>
<comment type="caution">
    <text evidence="4">The sequence shown here is derived from an EMBL/GenBank/DDBJ whole genome shotgun (WGS) entry which is preliminary data.</text>
</comment>
<protein>
    <recommendedName>
        <fullName evidence="6">Ankyrin repeat protein</fullName>
    </recommendedName>
</protein>
<proteinExistence type="predicted"/>
<dbReference type="InterPro" id="IPR002110">
    <property type="entry name" value="Ankyrin_rpt"/>
</dbReference>
<dbReference type="SUPFAM" id="SSF48403">
    <property type="entry name" value="Ankyrin repeat"/>
    <property type="match status" value="1"/>
</dbReference>
<dbReference type="PANTHER" id="PTHR24189:SF50">
    <property type="entry name" value="ANKYRIN REPEAT AND SOCS BOX PROTEIN 2"/>
    <property type="match status" value="1"/>
</dbReference>
<name>A0A8H8RVT4_9HELO</name>
<evidence type="ECO:0000256" key="1">
    <source>
        <dbReference type="ARBA" id="ARBA00022737"/>
    </source>
</evidence>
<dbReference type="AlphaFoldDB" id="A0A8H8RVT4"/>
<feature type="region of interest" description="Disordered" evidence="3">
    <location>
        <begin position="1"/>
        <end position="21"/>
    </location>
</feature>
<dbReference type="OrthoDB" id="194358at2759"/>
<evidence type="ECO:0000313" key="5">
    <source>
        <dbReference type="Proteomes" id="UP000462212"/>
    </source>
</evidence>
<dbReference type="Proteomes" id="UP000462212">
    <property type="component" value="Unassembled WGS sequence"/>
</dbReference>
<sequence length="325" mass="35182">MADDSDMRSRQQQARQQKMMNAHKKQMQMMAWAKQQQSIQPQAKNMGSSFSSTMGRAYDDLPIMEPNDIIFVPDSAASQASRESFESACQHGPLSTVQSIVSTESHRSAPIKTPTPSFLHHGLIIALTAGNIDVAHYLLSAGAPIVRQTPTTILSAPPDQQIPLFDLLTHHGWTPNTPGYYGEVLLPKIITNLPLLRWFLAHGANPNLGAQRDNRDRNGASETDSCAALQAAAGSCDVETVRMLLDAGAEIRNGVPLHCAAGVCPAGENPHVDAVTPSREFDVGRIPVMALLVERGADVNQAEESRHMVARYAIVHAVMAGAVER</sequence>
<keyword evidence="5" id="KW-1185">Reference proteome</keyword>
<dbReference type="InterPro" id="IPR050745">
    <property type="entry name" value="Multifunctional_regulatory"/>
</dbReference>
<dbReference type="EMBL" id="QGMJ01000083">
    <property type="protein sequence ID" value="TVY42841.1"/>
    <property type="molecule type" value="Genomic_DNA"/>
</dbReference>
<dbReference type="InterPro" id="IPR036770">
    <property type="entry name" value="Ankyrin_rpt-contain_sf"/>
</dbReference>
<evidence type="ECO:0000313" key="4">
    <source>
        <dbReference type="EMBL" id="TVY42841.1"/>
    </source>
</evidence>
<evidence type="ECO:0000256" key="3">
    <source>
        <dbReference type="SAM" id="MobiDB-lite"/>
    </source>
</evidence>
<keyword evidence="2" id="KW-0040">ANK repeat</keyword>
<reference evidence="4 5" key="1">
    <citation type="submission" date="2018-05" db="EMBL/GenBank/DDBJ databases">
        <title>Genome sequencing and assembly of the regulated plant pathogen Lachnellula willkommii and related sister species for the development of diagnostic species identification markers.</title>
        <authorList>
            <person name="Giroux E."/>
            <person name="Bilodeau G."/>
        </authorList>
    </citation>
    <scope>NUCLEOTIDE SEQUENCE [LARGE SCALE GENOMIC DNA]</scope>
    <source>
        <strain evidence="4 5">CBS 197.66</strain>
    </source>
</reference>
<accession>A0A8H8RVT4</accession>
<keyword evidence="1" id="KW-0677">Repeat</keyword>
<gene>
    <name evidence="4" type="ORF">LSUB1_G003746</name>
</gene>